<protein>
    <recommendedName>
        <fullName evidence="1">N-acetyltransferase domain-containing protein</fullName>
    </recommendedName>
</protein>
<dbReference type="RefSeq" id="WP_087110009.1">
    <property type="nucleotide sequence ID" value="NZ_CBCSCN010000003.1"/>
</dbReference>
<dbReference type="Pfam" id="PF13302">
    <property type="entry name" value="Acetyltransf_3"/>
    <property type="match status" value="1"/>
</dbReference>
<dbReference type="Gene3D" id="3.40.630.30">
    <property type="match status" value="1"/>
</dbReference>
<dbReference type="InterPro" id="IPR016181">
    <property type="entry name" value="Acyl_CoA_acyltransferase"/>
</dbReference>
<sequence length="171" mass="18879">MIKSINTQRLTLREYTLSDAKRVQELAGDSKVSELTANIPYPYKDGMAESWINSHRQAVSEGKAVIFAITLKDSGELIGTVGLTQITDNFANLGYWLGADYWNKGYCSEAVNALTTSFFKHSNHPEISAQHITENFASGQVLTKCGFQCTGDSTLSVNGTMRQVKMYVLPN</sequence>
<dbReference type="Proteomes" id="UP000196573">
    <property type="component" value="Unassembled WGS sequence"/>
</dbReference>
<dbReference type="PANTHER" id="PTHR43792">
    <property type="entry name" value="GNAT FAMILY, PUTATIVE (AFU_ORTHOLOGUE AFUA_3G00765)-RELATED-RELATED"/>
    <property type="match status" value="1"/>
</dbReference>
<dbReference type="OrthoDB" id="9801656at2"/>
<dbReference type="InterPro" id="IPR000182">
    <property type="entry name" value="GNAT_dom"/>
</dbReference>
<dbReference type="GO" id="GO:0016747">
    <property type="term" value="F:acyltransferase activity, transferring groups other than amino-acyl groups"/>
    <property type="evidence" value="ECO:0007669"/>
    <property type="project" value="InterPro"/>
</dbReference>
<dbReference type="AlphaFoldDB" id="A0A1X7AK92"/>
<keyword evidence="3" id="KW-1185">Reference proteome</keyword>
<proteinExistence type="predicted"/>
<accession>A0A1X7AK92</accession>
<evidence type="ECO:0000313" key="3">
    <source>
        <dbReference type="Proteomes" id="UP000196573"/>
    </source>
</evidence>
<dbReference type="PROSITE" id="PS51186">
    <property type="entry name" value="GNAT"/>
    <property type="match status" value="1"/>
</dbReference>
<name>A0A1X7AK92_9GAMM</name>
<dbReference type="EMBL" id="FWPT01000005">
    <property type="protein sequence ID" value="SMA47109.1"/>
    <property type="molecule type" value="Genomic_DNA"/>
</dbReference>
<evidence type="ECO:0000313" key="2">
    <source>
        <dbReference type="EMBL" id="SMA47109.1"/>
    </source>
</evidence>
<gene>
    <name evidence="2" type="ORF">EHSB41UT_02313</name>
</gene>
<dbReference type="SUPFAM" id="SSF55729">
    <property type="entry name" value="Acyl-CoA N-acyltransferases (Nat)"/>
    <property type="match status" value="1"/>
</dbReference>
<evidence type="ECO:0000259" key="1">
    <source>
        <dbReference type="PROSITE" id="PS51186"/>
    </source>
</evidence>
<dbReference type="InterPro" id="IPR051531">
    <property type="entry name" value="N-acetyltransferase"/>
</dbReference>
<reference evidence="2 3" key="1">
    <citation type="submission" date="2017-03" db="EMBL/GenBank/DDBJ databases">
        <authorList>
            <person name="Afonso C.L."/>
            <person name="Miller P.J."/>
            <person name="Scott M.A."/>
            <person name="Spackman E."/>
            <person name="Goraichik I."/>
            <person name="Dimitrov K.M."/>
            <person name="Suarez D.L."/>
            <person name="Swayne D.E."/>
        </authorList>
    </citation>
    <scope>NUCLEOTIDE SEQUENCE [LARGE SCALE GENOMIC DNA]</scope>
    <source>
        <strain evidence="2">SB41UT1</strain>
    </source>
</reference>
<organism evidence="2 3">
    <name type="scientific">Parendozoicomonas haliclonae</name>
    <dbReference type="NCBI Taxonomy" id="1960125"/>
    <lineage>
        <taxon>Bacteria</taxon>
        <taxon>Pseudomonadati</taxon>
        <taxon>Pseudomonadota</taxon>
        <taxon>Gammaproteobacteria</taxon>
        <taxon>Oceanospirillales</taxon>
        <taxon>Endozoicomonadaceae</taxon>
        <taxon>Parendozoicomonas</taxon>
    </lineage>
</organism>
<feature type="domain" description="N-acetyltransferase" evidence="1">
    <location>
        <begin position="10"/>
        <end position="171"/>
    </location>
</feature>